<dbReference type="EMBL" id="CCRH01000009">
    <property type="protein sequence ID" value="CDZ36617.1"/>
    <property type="molecule type" value="Genomic_DNA"/>
</dbReference>
<dbReference type="Proteomes" id="UP000046176">
    <property type="component" value="Unassembled WGS sequence"/>
</dbReference>
<name>A0A0T7FNM4_NEOGA</name>
<proteinExistence type="predicted"/>
<gene>
    <name evidence="1" type="ORF">NGAL_HAMBI1145_34320</name>
</gene>
<accession>A0A0T7FNM4</accession>
<sequence length="59" mass="5873">MYTQMAGTVASATDMAGSVSAAEMTRGRAVADLSPAVFMGAAIAARHGISNDFVDPPGA</sequence>
<organism evidence="1 2">
    <name type="scientific">Neorhizobium galegae bv. officinalis</name>
    <dbReference type="NCBI Taxonomy" id="323656"/>
    <lineage>
        <taxon>Bacteria</taxon>
        <taxon>Pseudomonadati</taxon>
        <taxon>Pseudomonadota</taxon>
        <taxon>Alphaproteobacteria</taxon>
        <taxon>Hyphomicrobiales</taxon>
        <taxon>Rhizobiaceae</taxon>
        <taxon>Rhizobium/Agrobacterium group</taxon>
        <taxon>Neorhizobium</taxon>
    </lineage>
</organism>
<evidence type="ECO:0000313" key="2">
    <source>
        <dbReference type="Proteomes" id="UP000046176"/>
    </source>
</evidence>
<dbReference type="AlphaFoldDB" id="A0A0T7FNM4"/>
<evidence type="ECO:0000313" key="1">
    <source>
        <dbReference type="EMBL" id="CDZ36617.1"/>
    </source>
</evidence>
<protein>
    <submittedName>
        <fullName evidence="1">Uncharacterized protein</fullName>
    </submittedName>
</protein>
<reference evidence="1 2" key="1">
    <citation type="submission" date="2014-08" db="EMBL/GenBank/DDBJ databases">
        <authorList>
            <person name="Chen Y.-H."/>
        </authorList>
    </citation>
    <scope>NUCLEOTIDE SEQUENCE [LARGE SCALE GENOMIC DNA]</scope>
</reference>